<comment type="caution">
    <text evidence="7">The sequence shown here is derived from an EMBL/GenBank/DDBJ whole genome shotgun (WGS) entry which is preliminary data.</text>
</comment>
<feature type="region of interest" description="Disordered" evidence="5">
    <location>
        <begin position="390"/>
        <end position="420"/>
    </location>
</feature>
<dbReference type="PANTHER" id="PTHR23507">
    <property type="entry name" value="ZGC:174356"/>
    <property type="match status" value="1"/>
</dbReference>
<gene>
    <name evidence="7" type="ORF">B0H67DRAFT_499128</name>
</gene>
<evidence type="ECO:0000256" key="5">
    <source>
        <dbReference type="SAM" id="MobiDB-lite"/>
    </source>
</evidence>
<dbReference type="Pfam" id="PF07690">
    <property type="entry name" value="MFS_1"/>
    <property type="match status" value="1"/>
</dbReference>
<evidence type="ECO:0000256" key="6">
    <source>
        <dbReference type="SAM" id="Phobius"/>
    </source>
</evidence>
<evidence type="ECO:0000256" key="4">
    <source>
        <dbReference type="ARBA" id="ARBA00023136"/>
    </source>
</evidence>
<feature type="transmembrane region" description="Helical" evidence="6">
    <location>
        <begin position="189"/>
        <end position="210"/>
    </location>
</feature>
<feature type="region of interest" description="Disordered" evidence="5">
    <location>
        <begin position="573"/>
        <end position="592"/>
    </location>
</feature>
<evidence type="ECO:0000256" key="2">
    <source>
        <dbReference type="ARBA" id="ARBA00022692"/>
    </source>
</evidence>
<feature type="transmembrane region" description="Helical" evidence="6">
    <location>
        <begin position="314"/>
        <end position="339"/>
    </location>
</feature>
<keyword evidence="4 6" id="KW-0472">Membrane</keyword>
<dbReference type="SUPFAM" id="SSF103473">
    <property type="entry name" value="MFS general substrate transporter"/>
    <property type="match status" value="2"/>
</dbReference>
<dbReference type="GO" id="GO:0016020">
    <property type="term" value="C:membrane"/>
    <property type="evidence" value="ECO:0007669"/>
    <property type="project" value="UniProtKB-SubCell"/>
</dbReference>
<feature type="transmembrane region" description="Helical" evidence="6">
    <location>
        <begin position="65"/>
        <end position="88"/>
    </location>
</feature>
<dbReference type="Proteomes" id="UP001172102">
    <property type="component" value="Unassembled WGS sequence"/>
</dbReference>
<keyword evidence="2 6" id="KW-0812">Transmembrane</keyword>
<feature type="transmembrane region" description="Helical" evidence="6">
    <location>
        <begin position="252"/>
        <end position="271"/>
    </location>
</feature>
<dbReference type="InterPro" id="IPR011701">
    <property type="entry name" value="MFS"/>
</dbReference>
<dbReference type="PANTHER" id="PTHR23507:SF13">
    <property type="entry name" value="MFS GENERAL SUBSTRATE TRANSPORTER"/>
    <property type="match status" value="1"/>
</dbReference>
<comment type="subcellular location">
    <subcellularLocation>
        <location evidence="1">Membrane</location>
        <topology evidence="1">Multi-pass membrane protein</topology>
    </subcellularLocation>
</comment>
<accession>A0AA39ZXZ0</accession>
<feature type="transmembrane region" description="Helical" evidence="6">
    <location>
        <begin position="544"/>
        <end position="562"/>
    </location>
</feature>
<keyword evidence="3 6" id="KW-1133">Transmembrane helix</keyword>
<feature type="transmembrane region" description="Helical" evidence="6">
    <location>
        <begin position="351"/>
        <end position="369"/>
    </location>
</feature>
<feature type="transmembrane region" description="Helical" evidence="6">
    <location>
        <begin position="217"/>
        <end position="240"/>
    </location>
</feature>
<evidence type="ECO:0000313" key="8">
    <source>
        <dbReference type="Proteomes" id="UP001172102"/>
    </source>
</evidence>
<feature type="transmembrane region" description="Helical" evidence="6">
    <location>
        <begin position="165"/>
        <end position="183"/>
    </location>
</feature>
<reference evidence="7" key="1">
    <citation type="submission" date="2023-06" db="EMBL/GenBank/DDBJ databases">
        <title>Genome-scale phylogeny and comparative genomics of the fungal order Sordariales.</title>
        <authorList>
            <consortium name="Lawrence Berkeley National Laboratory"/>
            <person name="Hensen N."/>
            <person name="Bonometti L."/>
            <person name="Westerberg I."/>
            <person name="Brannstrom I.O."/>
            <person name="Guillou S."/>
            <person name="Cros-Aarteil S."/>
            <person name="Calhoun S."/>
            <person name="Haridas S."/>
            <person name="Kuo A."/>
            <person name="Mondo S."/>
            <person name="Pangilinan J."/>
            <person name="Riley R."/>
            <person name="Labutti K."/>
            <person name="Andreopoulos B."/>
            <person name="Lipzen A."/>
            <person name="Chen C."/>
            <person name="Yanf M."/>
            <person name="Daum C."/>
            <person name="Ng V."/>
            <person name="Clum A."/>
            <person name="Steindorff A."/>
            <person name="Ohm R."/>
            <person name="Martin F."/>
            <person name="Silar P."/>
            <person name="Natvig D."/>
            <person name="Lalanne C."/>
            <person name="Gautier V."/>
            <person name="Ament-Velasquez S.L."/>
            <person name="Kruys A."/>
            <person name="Hutchinson M.I."/>
            <person name="Powell A.J."/>
            <person name="Barry K."/>
            <person name="Miller A.N."/>
            <person name="Grigoriev I.V."/>
            <person name="Debuchy R."/>
            <person name="Gladieux P."/>
            <person name="Thoren M.H."/>
            <person name="Johannesson H."/>
        </authorList>
    </citation>
    <scope>NUCLEOTIDE SEQUENCE</scope>
    <source>
        <strain evidence="7">SMH4607-1</strain>
    </source>
</reference>
<dbReference type="GO" id="GO:0022857">
    <property type="term" value="F:transmembrane transporter activity"/>
    <property type="evidence" value="ECO:0007669"/>
    <property type="project" value="InterPro"/>
</dbReference>
<dbReference type="Gene3D" id="1.20.1250.20">
    <property type="entry name" value="MFS general substrate transporter like domains"/>
    <property type="match status" value="1"/>
</dbReference>
<feature type="transmembrane region" description="Helical" evidence="6">
    <location>
        <begin position="123"/>
        <end position="145"/>
    </location>
</feature>
<protein>
    <submittedName>
        <fullName evidence="7">Major facilitator superfamily domain-containing protein</fullName>
    </submittedName>
</protein>
<sequence length="607" mass="64100">MAAEETTPLLSGGANGVDGSNATNVNGNGNGNANGGRRLGSEPRPSKLRGLGTALRGVFHAENRILLAGFLITLSFSFTQVPIFYVFYMMECDVYYSTHPPFAGPPGDRCSPSEITARTSTDFSLLAMSTTFCGTLNLFVAGWTVKKFGPRLALMVQTFVPAIRVATQILGVVAGGATGIAIFQYTQLITVIGGPVGYILVINIIAGEIVTPVRRTVVFGMLQGCLMLGQGVGYLTGGIIGDAFGIRRPFETAFLAFLLSTLYVWFALPYISPASMSNGKPEVKGLAAFFAPLKVIAPQRFQLRSGKIIKHYGVIFLCLGVFLAVLATDYAPLLIQIYATAVFQFNQGDNGLLMSGFACMRAVFLLFLFPRIITRGRKWYVSRQPAPAPVPCSPSSSSPSSPPSPPPRATDTTNALPTHPEELEAPIGSFAEQEPTPSPAALLPSDTAFDLFFLRWSLVVDGAMTSLAALATRSWHIYLAAYLLPLASGSAPAAKGVMTDMCAPGMRADALNALTLVENIARLATQGLFGLVFAALAAVGKPHLTFYCNAAIAMLAASVLVFSHFAPSGSRRVADEGEADGSGSGEGEGLLASDAVVGKGIVGQERR</sequence>
<name>A0AA39ZXZ0_9PEZI</name>
<keyword evidence="8" id="KW-1185">Reference proteome</keyword>
<dbReference type="EMBL" id="JAUKUA010000007">
    <property type="protein sequence ID" value="KAK0705704.1"/>
    <property type="molecule type" value="Genomic_DNA"/>
</dbReference>
<evidence type="ECO:0000313" key="7">
    <source>
        <dbReference type="EMBL" id="KAK0705704.1"/>
    </source>
</evidence>
<evidence type="ECO:0000256" key="1">
    <source>
        <dbReference type="ARBA" id="ARBA00004141"/>
    </source>
</evidence>
<dbReference type="InterPro" id="IPR036259">
    <property type="entry name" value="MFS_trans_sf"/>
</dbReference>
<proteinExistence type="predicted"/>
<feature type="transmembrane region" description="Helical" evidence="6">
    <location>
        <begin position="519"/>
        <end position="538"/>
    </location>
</feature>
<feature type="region of interest" description="Disordered" evidence="5">
    <location>
        <begin position="1"/>
        <end position="46"/>
    </location>
</feature>
<dbReference type="AlphaFoldDB" id="A0AA39ZXZ0"/>
<evidence type="ECO:0000256" key="3">
    <source>
        <dbReference type="ARBA" id="ARBA00022989"/>
    </source>
</evidence>
<feature type="compositionally biased region" description="Gly residues" evidence="5">
    <location>
        <begin position="28"/>
        <end position="38"/>
    </location>
</feature>
<organism evidence="7 8">
    <name type="scientific">Lasiosphaeris hirsuta</name>
    <dbReference type="NCBI Taxonomy" id="260670"/>
    <lineage>
        <taxon>Eukaryota</taxon>
        <taxon>Fungi</taxon>
        <taxon>Dikarya</taxon>
        <taxon>Ascomycota</taxon>
        <taxon>Pezizomycotina</taxon>
        <taxon>Sordariomycetes</taxon>
        <taxon>Sordariomycetidae</taxon>
        <taxon>Sordariales</taxon>
        <taxon>Lasiosphaeriaceae</taxon>
        <taxon>Lasiosphaeris</taxon>
    </lineage>
</organism>